<dbReference type="GO" id="GO:0005829">
    <property type="term" value="C:cytosol"/>
    <property type="evidence" value="ECO:0007669"/>
    <property type="project" value="TreeGrafter"/>
</dbReference>
<dbReference type="NCBIfam" id="TIGR03725">
    <property type="entry name" value="T6A_YeaZ"/>
    <property type="match status" value="1"/>
</dbReference>
<dbReference type="PANTHER" id="PTHR11735:SF11">
    <property type="entry name" value="TRNA THREONYLCARBAMOYLADENOSINE BIOSYNTHESIS PROTEIN TSAB"/>
    <property type="match status" value="1"/>
</dbReference>
<dbReference type="InterPro" id="IPR022496">
    <property type="entry name" value="T6A_TsaB"/>
</dbReference>
<dbReference type="STRING" id="1003.SAMN04488541_1006102"/>
<gene>
    <name evidence="2" type="ORF">SAMN04488541_1006102</name>
</gene>
<dbReference type="Gene3D" id="3.30.420.40">
    <property type="match status" value="2"/>
</dbReference>
<protein>
    <submittedName>
        <fullName evidence="2">tRNA threonylcarbamoyladenosine biosynthesis protein TsaB</fullName>
    </submittedName>
</protein>
<dbReference type="Proteomes" id="UP000199513">
    <property type="component" value="Unassembled WGS sequence"/>
</dbReference>
<dbReference type="InterPro" id="IPR043129">
    <property type="entry name" value="ATPase_NBD"/>
</dbReference>
<evidence type="ECO:0000259" key="1">
    <source>
        <dbReference type="Pfam" id="PF00814"/>
    </source>
</evidence>
<dbReference type="EMBL" id="FONY01000006">
    <property type="protein sequence ID" value="SFE76503.1"/>
    <property type="molecule type" value="Genomic_DNA"/>
</dbReference>
<evidence type="ECO:0000313" key="3">
    <source>
        <dbReference type="Proteomes" id="UP000199513"/>
    </source>
</evidence>
<dbReference type="PANTHER" id="PTHR11735">
    <property type="entry name" value="TRNA N6-ADENOSINE THREONYLCARBAMOYLTRANSFERASE"/>
    <property type="match status" value="1"/>
</dbReference>
<dbReference type="RefSeq" id="WP_091541091.1">
    <property type="nucleotide sequence ID" value="NZ_FONY01000006.1"/>
</dbReference>
<dbReference type="CDD" id="cd24032">
    <property type="entry name" value="ASKHA_NBD_TsaB"/>
    <property type="match status" value="1"/>
</dbReference>
<dbReference type="AlphaFoldDB" id="A0A1I2D8S0"/>
<sequence>MILSIETSTEVCSVALHENSKVLSYYELFTEKSHSSALTLLIKNVIENTQKKLSDLQGILLSQGPGSYTGLRVGTSVAKGLCYALDIPLFAVDTLLAMIHTAKQMMYLRDEVLFCPMIDARRDEVFTMLADSQLHILKPTEALILTQDSLAKELAEKTIVIFGDGADKAKRIISHSNLIFLKNIYPSAKAIGDLFFLQKAQQVDVAYFEPFYLKEVYTKVKIPSNS</sequence>
<dbReference type="GO" id="GO:0002949">
    <property type="term" value="P:tRNA threonylcarbamoyladenosine modification"/>
    <property type="evidence" value="ECO:0007669"/>
    <property type="project" value="InterPro"/>
</dbReference>
<dbReference type="InterPro" id="IPR000905">
    <property type="entry name" value="Gcp-like_dom"/>
</dbReference>
<dbReference type="Pfam" id="PF00814">
    <property type="entry name" value="TsaD"/>
    <property type="match status" value="1"/>
</dbReference>
<dbReference type="OrthoDB" id="9784166at2"/>
<organism evidence="2 3">
    <name type="scientific">Thermoflexibacter ruber</name>
    <dbReference type="NCBI Taxonomy" id="1003"/>
    <lineage>
        <taxon>Bacteria</taxon>
        <taxon>Pseudomonadati</taxon>
        <taxon>Bacteroidota</taxon>
        <taxon>Cytophagia</taxon>
        <taxon>Cytophagales</taxon>
        <taxon>Thermoflexibacteraceae</taxon>
        <taxon>Thermoflexibacter</taxon>
    </lineage>
</organism>
<name>A0A1I2D8S0_9BACT</name>
<accession>A0A1I2D8S0</accession>
<feature type="domain" description="Gcp-like" evidence="1">
    <location>
        <begin position="30"/>
        <end position="140"/>
    </location>
</feature>
<keyword evidence="3" id="KW-1185">Reference proteome</keyword>
<dbReference type="SUPFAM" id="SSF53067">
    <property type="entry name" value="Actin-like ATPase domain"/>
    <property type="match status" value="2"/>
</dbReference>
<evidence type="ECO:0000313" key="2">
    <source>
        <dbReference type="EMBL" id="SFE76503.1"/>
    </source>
</evidence>
<proteinExistence type="predicted"/>
<reference evidence="2 3" key="1">
    <citation type="submission" date="2016-10" db="EMBL/GenBank/DDBJ databases">
        <authorList>
            <person name="de Groot N.N."/>
        </authorList>
    </citation>
    <scope>NUCLEOTIDE SEQUENCE [LARGE SCALE GENOMIC DNA]</scope>
    <source>
        <strain>GEY</strain>
        <strain evidence="3">DSM 9560</strain>
    </source>
</reference>